<dbReference type="CDD" id="cd02258">
    <property type="entry name" value="Peptidase_C25_N"/>
    <property type="match status" value="1"/>
</dbReference>
<protein>
    <submittedName>
        <fullName evidence="3">Transporter</fullName>
    </submittedName>
</protein>
<dbReference type="Gene3D" id="2.60.40.4070">
    <property type="match status" value="1"/>
</dbReference>
<feature type="domain" description="Gingipain" evidence="2">
    <location>
        <begin position="397"/>
        <end position="765"/>
    </location>
</feature>
<dbReference type="InterPro" id="IPR029030">
    <property type="entry name" value="Caspase-like_dom_sf"/>
</dbReference>
<accession>A0A074LMN5</accession>
<sequence>MKKYCIWLFIIVDFLVFEAVAQHEWIDFSNSYYRITTAEDGVYRVGYATLSVSGIDVTTIDPRDIRLYHRGKEVPIYAYGQEDGRFDPEDYIEFVGKKNDATLDYDLYKNSEDLPNPYFNTHSDTTAYYLTVNPGVRGLRMSTVDFVSPALPGASVFHAESLMVFSDQYHLGQMYDLGVRLPIYDKGQGWMGPVISKGNQRDFVFTSLGMVMNSGAFSVDIGLVGRAGATHTTAILAGPRVGTMRQIEVASYGEYDVKKISLKLQYADFNGDGSIIIRVRSLGNETTTDNISVSFIKIHYPSKVTNGDFLKKVISYNLQGNDFEIPDIHAVYAGYDITDYDMPKRLDLSVEGGVLRLPGGSGNGQARIILQQAQSITQISNIQKVRFRDILNQPASYVFITHESLRKASARYRDPVGAYAAYRKSTEGGSFDTLVVNMDQLYDQFSYGEKTPLAIYNFIKAYYLRYQPEYLLLVGRALGILSSVRQNNVSLNYRHHPTAFPFQELVPSAGYPYSDAAFVHGLDTEFPELESLPLGRIPARTPDEVEAYLNKIKEKDAMGVKEEWQKNLIHLSGGLSALELNRYYIFMNGFKDIAEEVYMGGHVKTFRKRSNATVELIDISKEINQGASLVTFFGHAAPSLIDIEIGFASDPQMDYINKGKYPVLLLNGCDAGNAFGTAYTFGEDWVLTPDKGASHFIAHTNVGVDVILRRYSENFYLKAFADSSMIHQSIGKVRRAAEQEFYRRYGTDPLYTSLPSMMVMLGDPAGKIFPAPHADYEIKSTDVTLEGPNGEVLNAFLDTLHLKMVVRNLGKVNLDSFDISVSRRLPDGVSIDYENKRFRPVYRRDTIIFTIPNRAVNAYGENTFTIEINKDKNIQELNYFNNSITTSHFIQMNGVFNLFPLNFSIVPNTKVDLISQTSGTDAESSVLWIQVDTTHQFSSAARKEIQITSNGLTTWSLDYSDIVGLKDTVTIYWRTKILEPKEGEAEAWSVSSFSYIKNGSEGWTQRELSQFIENTKHQLFQDLVKNEWKFESLGMDLDIFTFGRSAPSLTYQNTQLLMDGIPYILNNVNNVNSRMCPNGSLGLLSFQKKDLTPYLVFPPDGFDVLDGNTCGRVPQIIQSIRNTAILNNTQYLIDYVNGVGEGDYVLIFSVGNVNFSNWPDIAYQKLTEFGANESTLRKLKTGDPYILFGKKGMKAGEAIEMVADSELPEPTDRQVLQFNTRLEGHFTSGSIISPMIGPASEWKEFFSYLIKKDVFNNNNLGQMDIIGIARDGNETLLVENARPEHFSLEFINSIQYPYIRLRYAMDDPEAELPGQLMKWQVNYTGVPEGVLIYNQAERAIQLREGEERGFKFEFANISPHDFTDSLVIEWIWRNRDKSKADRFFKKIAPVPAGKSTEFLIGFNSIGMSGLNNLHVFANPRIALEQTYQNNIIDIKEYVSVLPAEHNPVLDVHFDGIYIMDGDLVSPTVMISAVLRDAGSLIRKKDTVGVEIAIRSNCVTCIYKRVYFNEPKLKWYPATDTQDFKVEFQPGPLEDGKYSLMITATDASGNKASDKPYEITFEVVNDSQITHFYPYPNPFSSSVRFVFTVTGSQVPDQIKIQIMTVTGKVVREIFQDELGPIRIGHNLSDYAWDGRDEFGGQLANGVYIYRVLVLKNGHFMEHRSTAGDKAFKKGYGKMYLLR</sequence>
<reference evidence="3 4" key="1">
    <citation type="submission" date="2014-04" db="EMBL/GenBank/DDBJ databases">
        <title>Characterization and application of a salt tolerant electro-active bacterium.</title>
        <authorList>
            <person name="Yang L."/>
            <person name="Wei S."/>
            <person name="Tay Q.X.M."/>
        </authorList>
    </citation>
    <scope>NUCLEOTIDE SEQUENCE [LARGE SCALE GENOMIC DNA]</scope>
    <source>
        <strain evidence="3 4">LY1</strain>
    </source>
</reference>
<evidence type="ECO:0000313" key="3">
    <source>
        <dbReference type="EMBL" id="KEO75132.1"/>
    </source>
</evidence>
<dbReference type="Pfam" id="PF01364">
    <property type="entry name" value="Peptidase_C25"/>
    <property type="match status" value="1"/>
</dbReference>
<dbReference type="Gene3D" id="2.60.40.10">
    <property type="entry name" value="Immunoglobulins"/>
    <property type="match status" value="1"/>
</dbReference>
<dbReference type="RefSeq" id="WP_035071714.1">
    <property type="nucleotide sequence ID" value="NZ_JMIH01000014.1"/>
</dbReference>
<gene>
    <name evidence="3" type="ORF">EL17_05535</name>
</gene>
<dbReference type="Gene3D" id="3.40.50.1460">
    <property type="match status" value="1"/>
</dbReference>
<keyword evidence="4" id="KW-1185">Reference proteome</keyword>
<organism evidence="3 4">
    <name type="scientific">Anditalea andensis</name>
    <dbReference type="NCBI Taxonomy" id="1048983"/>
    <lineage>
        <taxon>Bacteria</taxon>
        <taxon>Pseudomonadati</taxon>
        <taxon>Bacteroidota</taxon>
        <taxon>Cytophagia</taxon>
        <taxon>Cytophagales</taxon>
        <taxon>Cytophagaceae</taxon>
        <taxon>Anditalea</taxon>
    </lineage>
</organism>
<keyword evidence="1" id="KW-0732">Signal</keyword>
<evidence type="ECO:0000259" key="2">
    <source>
        <dbReference type="Pfam" id="PF01364"/>
    </source>
</evidence>
<dbReference type="InterPro" id="IPR013783">
    <property type="entry name" value="Ig-like_fold"/>
</dbReference>
<dbReference type="GO" id="GO:0008234">
    <property type="term" value="F:cysteine-type peptidase activity"/>
    <property type="evidence" value="ECO:0007669"/>
    <property type="project" value="InterPro"/>
</dbReference>
<evidence type="ECO:0000313" key="4">
    <source>
        <dbReference type="Proteomes" id="UP000027821"/>
    </source>
</evidence>
<comment type="caution">
    <text evidence="3">The sequence shown here is derived from an EMBL/GenBank/DDBJ whole genome shotgun (WGS) entry which is preliminary data.</text>
</comment>
<proteinExistence type="predicted"/>
<dbReference type="GO" id="GO:0006508">
    <property type="term" value="P:proteolysis"/>
    <property type="evidence" value="ECO:0007669"/>
    <property type="project" value="InterPro"/>
</dbReference>
<dbReference type="Gene3D" id="3.40.50.10390">
    <property type="entry name" value="Gingipain r, domain 1"/>
    <property type="match status" value="1"/>
</dbReference>
<dbReference type="SUPFAM" id="SSF52129">
    <property type="entry name" value="Caspase-like"/>
    <property type="match status" value="1"/>
</dbReference>
<dbReference type="InterPro" id="IPR001769">
    <property type="entry name" value="Gingipain"/>
</dbReference>
<dbReference type="eggNOG" id="COG1572">
    <property type="taxonomic scope" value="Bacteria"/>
</dbReference>
<dbReference type="STRING" id="1048983.EL17_05535"/>
<dbReference type="OrthoDB" id="9757650at2"/>
<dbReference type="EMBL" id="JMIH01000014">
    <property type="protein sequence ID" value="KEO75132.1"/>
    <property type="molecule type" value="Genomic_DNA"/>
</dbReference>
<dbReference type="InterPro" id="IPR029031">
    <property type="entry name" value="Gingipain_N_sf"/>
</dbReference>
<name>A0A074LMN5_9BACT</name>
<dbReference type="Proteomes" id="UP000027821">
    <property type="component" value="Unassembled WGS sequence"/>
</dbReference>
<evidence type="ECO:0000256" key="1">
    <source>
        <dbReference type="ARBA" id="ARBA00022729"/>
    </source>
</evidence>